<reference evidence="6 7" key="1">
    <citation type="submission" date="2016-10" db="EMBL/GenBank/DDBJ databases">
        <authorList>
            <person name="de Groot N.N."/>
        </authorList>
    </citation>
    <scope>NUCLEOTIDE SEQUENCE [LARGE SCALE GENOMIC DNA]</scope>
    <source>
        <strain evidence="6 7">DSM 4180</strain>
    </source>
</reference>
<dbReference type="PANTHER" id="PTHR36985:SF1">
    <property type="entry name" value="TRANSLOCATION AND ASSEMBLY MODULE SUBUNIT TAMB"/>
    <property type="match status" value="1"/>
</dbReference>
<dbReference type="AlphaFoldDB" id="A0A1I4S567"/>
<evidence type="ECO:0000256" key="1">
    <source>
        <dbReference type="ARBA" id="ARBA00004167"/>
    </source>
</evidence>
<proteinExistence type="predicted"/>
<protein>
    <submittedName>
        <fullName evidence="6">Autotransporter secretion inner membrane protein TamB</fullName>
    </submittedName>
</protein>
<organism evidence="6 7">
    <name type="scientific">Ectothiorhodospira mobilis</name>
    <dbReference type="NCBI Taxonomy" id="195064"/>
    <lineage>
        <taxon>Bacteria</taxon>
        <taxon>Pseudomonadati</taxon>
        <taxon>Pseudomonadota</taxon>
        <taxon>Gammaproteobacteria</taxon>
        <taxon>Chromatiales</taxon>
        <taxon>Ectothiorhodospiraceae</taxon>
        <taxon>Ectothiorhodospira</taxon>
    </lineage>
</organism>
<keyword evidence="2" id="KW-0812">Transmembrane</keyword>
<evidence type="ECO:0000256" key="3">
    <source>
        <dbReference type="ARBA" id="ARBA00022989"/>
    </source>
</evidence>
<evidence type="ECO:0000313" key="7">
    <source>
        <dbReference type="Proteomes" id="UP000199556"/>
    </source>
</evidence>
<name>A0A1I4S567_ECTMO</name>
<gene>
    <name evidence="6" type="ORF">SAMN05421721_11321</name>
</gene>
<sequence length="1181" mass="128277">MRLLRLLSRFLALPLILVPALLTALLLLAVATQPGTRLLLQQGADFLPGELRIGEIRGSLAGGLRLRDLAYTHPALRARAQQLDLDLELAQLLRRTVHVAHLEGRGLEITLTPDQEAPEPPPEAAAFPLPDAIPMPVTVDLPRGELHEIRLHPAEGTEPIVLDRLALGLHLDARRLQLRHLDLQAPQGRLHALGRVTLARPYALGLAAEWSLALPPEAARPLRADRARGRLVLDGDLTHLALQHHLQEPMQARTRGHVRHPLTHPDWDLNHRWEAFTLALAEDRSLQLDAGTLVTRGTPGDYRLGLHTALTAAPLPRQALALSARGDPQGLQLTPLSLSGETGQLQVAGRIGWTRGLDWALDLRGRDLDPSALAAELPGRLQLQATTRGRIAPDAPLEARVNLAQLSGTLRERPIRGQGEVRVDDRRLEIPGLNLAAGDNHLEARGRLADTLDLDFRLQAPALETLWPGLVGRLEAEGRVQGTPQAPVLTTRARGSGLELGNLGLKRLDLDLQAGTAVDAPLRLDLGLEDLHTAAGTVLQRLTLEGRGTTGTHRLDLALEGGPAGGNVYGDLALEGALPQGLRGPLHWNGTLTALDLRPPFGGPWGLQERAALHASPSRAGTEPICLMQDKARLCLQGDWSGEGGTRAEARLSQLPLDLLQAWLPPNLGLEGRVDGGARLRLDPGPTPKWNLEAHLTPGDGRLRILDEDGTLQTVPFRDARADLRLQDRDLEASLGLDIATQGHIRARLRGRGREDGDLALEGQARLTLEDLTWMDPLIPQVKDLRGRVQGDLDMGGSLRAPRLDGRLTLSEGVVTLPEAGITLKDMRLDLHNEGRERLRLTGRLRSGEGSLTLEGDVQRADDGPPPVRLQVRGEDFLALRRPDVQAVISPDLNITAIGRRVIVTGDVAVPRALLELAELPPQAVEVSEDEVIVQEAREESGAPLLVVARVGVTLGEEVRIRGYGLDARLGGELQVQQSPGLPTRLLGQIRIQEGRYKAYGQDLTVERGLLLFQGPPENPGLDLRAVRRIPAHEVTVGLEMGGTLEHPRSRVFSDPPMEETEALAFLVTGRPLSGAGEGDGNAIASAIAVYGIERGAFIIDRLGSELGLDEFTVDTETGLDEAALMMGEQLSSRLFLRYSVGLFDRVNTLMLRYSLSPHLSLETRSSSENQSMDLIYRLER</sequence>
<dbReference type="STRING" id="195064.SAMN05421721_11321"/>
<dbReference type="EMBL" id="FOUO01000013">
    <property type="protein sequence ID" value="SFM59647.1"/>
    <property type="molecule type" value="Genomic_DNA"/>
</dbReference>
<dbReference type="GO" id="GO:0009306">
    <property type="term" value="P:protein secretion"/>
    <property type="evidence" value="ECO:0007669"/>
    <property type="project" value="InterPro"/>
</dbReference>
<dbReference type="RefSeq" id="WP_090486323.1">
    <property type="nucleotide sequence ID" value="NZ_FOUO01000013.1"/>
</dbReference>
<keyword evidence="3" id="KW-1133">Transmembrane helix</keyword>
<accession>A0A1I4S567</accession>
<evidence type="ECO:0000256" key="2">
    <source>
        <dbReference type="ARBA" id="ARBA00022692"/>
    </source>
</evidence>
<evidence type="ECO:0000256" key="4">
    <source>
        <dbReference type="ARBA" id="ARBA00023136"/>
    </source>
</evidence>
<dbReference type="Pfam" id="PF04357">
    <property type="entry name" value="TamB"/>
    <property type="match status" value="1"/>
</dbReference>
<dbReference type="InterPro" id="IPR007452">
    <property type="entry name" value="TamB_C"/>
</dbReference>
<dbReference type="GO" id="GO:0005886">
    <property type="term" value="C:plasma membrane"/>
    <property type="evidence" value="ECO:0007669"/>
    <property type="project" value="InterPro"/>
</dbReference>
<feature type="domain" description="Translocation and assembly module TamB C-terminal" evidence="5">
    <location>
        <begin position="845"/>
        <end position="1180"/>
    </location>
</feature>
<dbReference type="Proteomes" id="UP000199556">
    <property type="component" value="Unassembled WGS sequence"/>
</dbReference>
<dbReference type="GO" id="GO:0097347">
    <property type="term" value="C:TAM protein secretion complex"/>
    <property type="evidence" value="ECO:0007669"/>
    <property type="project" value="TreeGrafter"/>
</dbReference>
<comment type="subcellular location">
    <subcellularLocation>
        <location evidence="1">Membrane</location>
        <topology evidence="1">Single-pass membrane protein</topology>
    </subcellularLocation>
</comment>
<dbReference type="OrthoDB" id="5555605at2"/>
<evidence type="ECO:0000259" key="5">
    <source>
        <dbReference type="Pfam" id="PF04357"/>
    </source>
</evidence>
<keyword evidence="7" id="KW-1185">Reference proteome</keyword>
<dbReference type="PANTHER" id="PTHR36985">
    <property type="entry name" value="TRANSLOCATION AND ASSEMBLY MODULE SUBUNIT TAMB"/>
    <property type="match status" value="1"/>
</dbReference>
<evidence type="ECO:0000313" key="6">
    <source>
        <dbReference type="EMBL" id="SFM59647.1"/>
    </source>
</evidence>
<keyword evidence="4" id="KW-0472">Membrane</keyword>